<evidence type="ECO:0000313" key="9">
    <source>
        <dbReference type="EMBL" id="QEQ43477.1"/>
    </source>
</evidence>
<dbReference type="GO" id="GO:0070566">
    <property type="term" value="F:adenylyltransferase activity"/>
    <property type="evidence" value="ECO:0007669"/>
    <property type="project" value="InterPro"/>
</dbReference>
<keyword evidence="2" id="KW-0046">Antibiotic resistance</keyword>
<feature type="domain" description="Adenylyltransferase AadA C-terminal" evidence="7">
    <location>
        <begin position="153"/>
        <end position="252"/>
    </location>
</feature>
<protein>
    <recommendedName>
        <fullName evidence="4">Aminoglycoside (3'') (9) adenylyltransferase</fullName>
        <ecNumber evidence="3">2.7.7.47</ecNumber>
    </recommendedName>
</protein>
<evidence type="ECO:0000256" key="1">
    <source>
        <dbReference type="ARBA" id="ARBA00022679"/>
    </source>
</evidence>
<dbReference type="Gene3D" id="3.30.460.10">
    <property type="entry name" value="Beta Polymerase, domain 2"/>
    <property type="match status" value="1"/>
</dbReference>
<feature type="domain" description="Polymerase beta nucleotidyltransferase" evidence="8">
    <location>
        <begin position="26"/>
        <end position="73"/>
    </location>
</feature>
<dbReference type="SUPFAM" id="SSF81301">
    <property type="entry name" value="Nucleotidyltransferase"/>
    <property type="match status" value="1"/>
</dbReference>
<reference evidence="9" key="1">
    <citation type="journal article" date="2019" name="MSphere">
        <title>Comparative genomics reveals a well-conserved intrinsic resistome in the emerging multidrug resistant pathogen Cupriavidus gilardii.</title>
        <authorList>
            <person name="Ruiz C."/>
            <person name="McCarley A."/>
            <person name="Espejo M.L."/>
            <person name="Cooper K.K."/>
            <person name="Harmon D.E."/>
        </authorList>
    </citation>
    <scope>NUCLEOTIDE SEQUENCE</scope>
    <source>
        <strain evidence="9">W2-2</strain>
    </source>
</reference>
<dbReference type="GO" id="GO:0009012">
    <property type="term" value="F:aminoglycoside 3''-adenylyltransferase activity"/>
    <property type="evidence" value="ECO:0007669"/>
    <property type="project" value="UniProtKB-EC"/>
</dbReference>
<dbReference type="OrthoDB" id="7058480at2"/>
<evidence type="ECO:0000256" key="2">
    <source>
        <dbReference type="ARBA" id="ARBA00023251"/>
    </source>
</evidence>
<evidence type="ECO:0000256" key="3">
    <source>
        <dbReference type="ARBA" id="ARBA00035126"/>
    </source>
</evidence>
<dbReference type="RefSeq" id="WP_149316740.1">
    <property type="nucleotide sequence ID" value="NG_070719.1"/>
</dbReference>
<dbReference type="CDD" id="cd05403">
    <property type="entry name" value="NT_KNTase_like"/>
    <property type="match status" value="1"/>
</dbReference>
<sequence>MPPPANEPVPAEVQPILDVVVRALGDDIAGAYLFGSAIAGGLRPDSDVDLLVLTHRTMSRQSREDLVAALMEVSGARAGRGPARNAEVTVVVLGDIAPWRHPARSDFVYGEWLRDDFAAGVVPAPTADPDLTLVLATALQSHRALMGPGLAEFLPAIPYADIRRAMADSLPGLVANVRGDERNVMLTLARMWVTVATGDIVPKDAAADWLLPRLPPERRALLATARDAYRGHVADEAWHECRADVSEWVSEVSQAIARTLHDSVKA</sequence>
<dbReference type="EC" id="2.7.7.47" evidence="3"/>
<dbReference type="NCBIfam" id="NF010309">
    <property type="entry name" value="PRK13746.1"/>
    <property type="match status" value="1"/>
</dbReference>
<dbReference type="EMBL" id="MN366379">
    <property type="protein sequence ID" value="QEQ43477.1"/>
    <property type="molecule type" value="Genomic_DNA"/>
</dbReference>
<dbReference type="Pfam" id="PF18765">
    <property type="entry name" value="Polbeta"/>
    <property type="match status" value="1"/>
</dbReference>
<dbReference type="AlphaFoldDB" id="A0A5C2PME2"/>
<dbReference type="InterPro" id="IPR024172">
    <property type="entry name" value="AadA/Aad9"/>
</dbReference>
<gene>
    <name evidence="9" type="primary">ant(3'')-Ib</name>
</gene>
<evidence type="ECO:0000259" key="8">
    <source>
        <dbReference type="Pfam" id="PF18765"/>
    </source>
</evidence>
<dbReference type="InterPro" id="IPR025184">
    <property type="entry name" value="AadA_C"/>
</dbReference>
<organism evidence="9">
    <name type="scientific">Cupriavidus gilardii</name>
    <dbReference type="NCBI Taxonomy" id="82541"/>
    <lineage>
        <taxon>Bacteria</taxon>
        <taxon>Pseudomonadati</taxon>
        <taxon>Pseudomonadota</taxon>
        <taxon>Betaproteobacteria</taxon>
        <taxon>Burkholderiales</taxon>
        <taxon>Burkholderiaceae</taxon>
        <taxon>Cupriavidus</taxon>
    </lineage>
</organism>
<evidence type="ECO:0000256" key="5">
    <source>
        <dbReference type="ARBA" id="ARBA00047831"/>
    </source>
</evidence>
<accession>A0A5C2PME2</accession>
<dbReference type="InterPro" id="IPR043519">
    <property type="entry name" value="NT_sf"/>
</dbReference>
<keyword evidence="9" id="KW-0548">Nucleotidyltransferase</keyword>
<comment type="catalytic activity">
    <reaction evidence="5">
        <text>spectinomycin + ATP = 9-O-adenylylspectinomycin + diphosphate</text>
        <dbReference type="Rhea" id="RHEA:63228"/>
        <dbReference type="ChEBI" id="CHEBI:30616"/>
        <dbReference type="ChEBI" id="CHEBI:33019"/>
        <dbReference type="ChEBI" id="CHEBI:146260"/>
        <dbReference type="ChEBI" id="CHEBI:146261"/>
    </reaction>
</comment>
<proteinExistence type="predicted"/>
<dbReference type="Pfam" id="PF13427">
    <property type="entry name" value="AadA_C"/>
    <property type="match status" value="1"/>
</dbReference>
<evidence type="ECO:0000259" key="7">
    <source>
        <dbReference type="Pfam" id="PF13427"/>
    </source>
</evidence>
<dbReference type="InterPro" id="IPR041633">
    <property type="entry name" value="Polbeta"/>
</dbReference>
<dbReference type="PIRSF" id="PIRSF000819">
    <property type="entry name" value="Streptomycin_3-adenylyltransf"/>
    <property type="match status" value="1"/>
</dbReference>
<evidence type="ECO:0000256" key="6">
    <source>
        <dbReference type="ARBA" id="ARBA00048566"/>
    </source>
</evidence>
<evidence type="ECO:0000256" key="4">
    <source>
        <dbReference type="ARBA" id="ARBA00035252"/>
    </source>
</evidence>
<dbReference type="CARD" id="ARO:3005062">
    <property type="molecule name" value="ANT(3'')-Ib"/>
    <property type="mechanism identifier" value="ARO:0001004"/>
    <property type="mechanism name" value="antibiotic inactivation"/>
</dbReference>
<name>A0A5C2PME2_9BURK</name>
<comment type="catalytic activity">
    <reaction evidence="6">
        <text>streptomycin + ATP = 3''-O-adenylylstreptomycin + diphosphate</text>
        <dbReference type="Rhea" id="RHEA:20245"/>
        <dbReference type="ChEBI" id="CHEBI:30616"/>
        <dbReference type="ChEBI" id="CHEBI:33019"/>
        <dbReference type="ChEBI" id="CHEBI:58007"/>
        <dbReference type="ChEBI" id="CHEBI:58605"/>
        <dbReference type="EC" id="2.7.7.47"/>
    </reaction>
</comment>
<keyword evidence="1 9" id="KW-0808">Transferase</keyword>
<dbReference type="GO" id="GO:0046677">
    <property type="term" value="P:response to antibiotic"/>
    <property type="evidence" value="ECO:0007669"/>
    <property type="project" value="UniProtKB-KW"/>
</dbReference>